<dbReference type="GO" id="GO:0002949">
    <property type="term" value="P:tRNA threonylcarbamoyladenosine modification"/>
    <property type="evidence" value="ECO:0007669"/>
    <property type="project" value="InterPro"/>
</dbReference>
<dbReference type="NCBIfam" id="TIGR03725">
    <property type="entry name" value="T6A_YeaZ"/>
    <property type="match status" value="1"/>
</dbReference>
<dbReference type="Proteomes" id="UP001232019">
    <property type="component" value="Chromosome"/>
</dbReference>
<dbReference type="KEGG" id="marp:QYS47_16960"/>
<organism evidence="2">
    <name type="scientific">Marivirga arenosa</name>
    <dbReference type="NCBI Taxonomy" id="3059076"/>
    <lineage>
        <taxon>Bacteria</taxon>
        <taxon>Pseudomonadati</taxon>
        <taxon>Bacteroidota</taxon>
        <taxon>Cytophagia</taxon>
        <taxon>Cytophagales</taxon>
        <taxon>Marivirgaceae</taxon>
        <taxon>Marivirga</taxon>
    </lineage>
</organism>
<dbReference type="AlphaFoldDB" id="A0AA49J952"/>
<dbReference type="Gene3D" id="3.30.420.40">
    <property type="match status" value="2"/>
</dbReference>
<dbReference type="InterPro" id="IPR022496">
    <property type="entry name" value="T6A_TsaB"/>
</dbReference>
<keyword evidence="2" id="KW-0012">Acyltransferase</keyword>
<dbReference type="PANTHER" id="PTHR11735:SF11">
    <property type="entry name" value="TRNA THREONYLCARBAMOYLADENOSINE BIOSYNTHESIS PROTEIN TSAB"/>
    <property type="match status" value="1"/>
</dbReference>
<sequence length="237" mass="26681">MSFILSIETSTPICSVAIHKEGELMANTDLFLEKSHSNSLTPLIEELLQHCDLNMSDLSAVAVSSGPGSYTGLRIGLSTAKGLCYALDIPLLSISSLDSMTSQVINFDASENICYIPMIDARRMEVFYKVSGHNLKGIEKMSNLIIEEDSFNNLIESYNKVYLFGNGSLKAYELLKNVSDKFTWIKGIDPTAKFYGEMAYEKFKQELFEDLAYFEPNYGKEFYSPKSKKKSFLDLNR</sequence>
<evidence type="ECO:0000259" key="1">
    <source>
        <dbReference type="Pfam" id="PF00814"/>
    </source>
</evidence>
<proteinExistence type="predicted"/>
<dbReference type="EC" id="2.3.1.234" evidence="2"/>
<dbReference type="CDD" id="cd24032">
    <property type="entry name" value="ASKHA_NBD_TsaB"/>
    <property type="match status" value="1"/>
</dbReference>
<dbReference type="EMBL" id="CP129968">
    <property type="protein sequence ID" value="WKK79154.1"/>
    <property type="molecule type" value="Genomic_DNA"/>
</dbReference>
<keyword evidence="2" id="KW-0808">Transferase</keyword>
<gene>
    <name evidence="2" type="primary">tsaB</name>
    <name evidence="2" type="ORF">QYS47_16960</name>
</gene>
<dbReference type="SUPFAM" id="SSF53067">
    <property type="entry name" value="Actin-like ATPase domain"/>
    <property type="match status" value="2"/>
</dbReference>
<dbReference type="RefSeq" id="WP_302122810.1">
    <property type="nucleotide sequence ID" value="NZ_CP129968.2"/>
</dbReference>
<dbReference type="PANTHER" id="PTHR11735">
    <property type="entry name" value="TRNA N6-ADENOSINE THREONYLCARBAMOYLTRANSFERASE"/>
    <property type="match status" value="1"/>
</dbReference>
<feature type="domain" description="Gcp-like" evidence="1">
    <location>
        <begin position="33"/>
        <end position="148"/>
    </location>
</feature>
<accession>A0AA49J952</accession>
<dbReference type="InterPro" id="IPR000905">
    <property type="entry name" value="Gcp-like_dom"/>
</dbReference>
<name>A0AA49J952_9BACT</name>
<protein>
    <submittedName>
        <fullName evidence="2">tRNA (Adenosine(37)-N6)-threonylcarbamoyltransferase complex dimerization subunit type 1 TsaB</fullName>
        <ecNumber evidence="2">2.3.1.234</ecNumber>
    </submittedName>
</protein>
<dbReference type="GO" id="GO:0005829">
    <property type="term" value="C:cytosol"/>
    <property type="evidence" value="ECO:0007669"/>
    <property type="project" value="TreeGrafter"/>
</dbReference>
<dbReference type="InterPro" id="IPR043129">
    <property type="entry name" value="ATPase_NBD"/>
</dbReference>
<reference evidence="2" key="1">
    <citation type="submission" date="2023-08" db="EMBL/GenBank/DDBJ databases">
        <title>Comparative genomics and taxonomic characterization of three novel marine species of genus Marivirga.</title>
        <authorList>
            <person name="Muhammad N."/>
            <person name="Kim S.-G."/>
        </authorList>
    </citation>
    <scope>NUCLEOTIDE SEQUENCE</scope>
    <source>
        <strain evidence="2">BKB1-2</strain>
    </source>
</reference>
<dbReference type="Pfam" id="PF00814">
    <property type="entry name" value="TsaD"/>
    <property type="match status" value="1"/>
</dbReference>
<evidence type="ECO:0000313" key="2">
    <source>
        <dbReference type="EMBL" id="WKK79154.1"/>
    </source>
</evidence>
<dbReference type="GO" id="GO:0061711">
    <property type="term" value="F:tRNA N(6)-L-threonylcarbamoyladenine synthase activity"/>
    <property type="evidence" value="ECO:0007669"/>
    <property type="project" value="UniProtKB-EC"/>
</dbReference>